<dbReference type="PANTHER" id="PTHR45663">
    <property type="entry name" value="GEO12009P1"/>
    <property type="match status" value="1"/>
</dbReference>
<dbReference type="GO" id="GO:0045454">
    <property type="term" value="P:cell redox homeostasis"/>
    <property type="evidence" value="ECO:0007669"/>
    <property type="project" value="TreeGrafter"/>
</dbReference>
<reference evidence="6 7" key="1">
    <citation type="journal article" date="2003" name="Int. J. Syst. Evol. Microbiol.">
        <title>Halobacillus salinus sp. nov., isolated from a salt lake on the coast of the East Sea in Korea.</title>
        <authorList>
            <person name="Yoon J.H."/>
            <person name="Kang K.H."/>
            <person name="Park Y.H."/>
        </authorList>
    </citation>
    <scope>NUCLEOTIDE SEQUENCE [LARGE SCALE GENOMIC DNA]</scope>
    <source>
        <strain evidence="6 7">HSL-3</strain>
    </source>
</reference>
<protein>
    <submittedName>
        <fullName evidence="6">Thioredoxin</fullName>
    </submittedName>
</protein>
<evidence type="ECO:0000313" key="7">
    <source>
        <dbReference type="Proteomes" id="UP000297982"/>
    </source>
</evidence>
<keyword evidence="4" id="KW-1133">Transmembrane helix</keyword>
<gene>
    <name evidence="6" type="ORF">E4663_09920</name>
</gene>
<evidence type="ECO:0000259" key="5">
    <source>
        <dbReference type="Pfam" id="PF00085"/>
    </source>
</evidence>
<feature type="transmembrane region" description="Helical" evidence="4">
    <location>
        <begin position="6"/>
        <end position="25"/>
    </location>
</feature>
<evidence type="ECO:0000256" key="3">
    <source>
        <dbReference type="ARBA" id="ARBA00023284"/>
    </source>
</evidence>
<dbReference type="Pfam" id="PF00085">
    <property type="entry name" value="Thioredoxin"/>
    <property type="match status" value="1"/>
</dbReference>
<dbReference type="InterPro" id="IPR036249">
    <property type="entry name" value="Thioredoxin-like_sf"/>
</dbReference>
<dbReference type="Proteomes" id="UP000297982">
    <property type="component" value="Unassembled WGS sequence"/>
</dbReference>
<keyword evidence="4" id="KW-0812">Transmembrane</keyword>
<evidence type="ECO:0000313" key="6">
    <source>
        <dbReference type="EMBL" id="TGB05280.1"/>
    </source>
</evidence>
<keyword evidence="2" id="KW-1015">Disulfide bond</keyword>
<dbReference type="EMBL" id="SRJC01000001">
    <property type="protein sequence ID" value="TGB05280.1"/>
    <property type="molecule type" value="Genomic_DNA"/>
</dbReference>
<evidence type="ECO:0000256" key="1">
    <source>
        <dbReference type="ARBA" id="ARBA00008987"/>
    </source>
</evidence>
<dbReference type="PANTHER" id="PTHR45663:SF11">
    <property type="entry name" value="GEO12009P1"/>
    <property type="match status" value="1"/>
</dbReference>
<dbReference type="RefSeq" id="WP_135327437.1">
    <property type="nucleotide sequence ID" value="NZ_SRJC01000001.1"/>
</dbReference>
<name>A0A4Z0H5H0_9BACI</name>
<dbReference type="CDD" id="cd02947">
    <property type="entry name" value="TRX_family"/>
    <property type="match status" value="1"/>
</dbReference>
<dbReference type="GO" id="GO:0015035">
    <property type="term" value="F:protein-disulfide reductase activity"/>
    <property type="evidence" value="ECO:0007669"/>
    <property type="project" value="TreeGrafter"/>
</dbReference>
<keyword evidence="7" id="KW-1185">Reference proteome</keyword>
<keyword evidence="3" id="KW-0676">Redox-active center</keyword>
<dbReference type="Gene3D" id="3.40.30.10">
    <property type="entry name" value="Glutaredoxin"/>
    <property type="match status" value="1"/>
</dbReference>
<evidence type="ECO:0000256" key="2">
    <source>
        <dbReference type="ARBA" id="ARBA00023157"/>
    </source>
</evidence>
<evidence type="ECO:0000256" key="4">
    <source>
        <dbReference type="SAM" id="Phobius"/>
    </source>
</evidence>
<keyword evidence="4" id="KW-0472">Membrane</keyword>
<sequence length="164" mass="18797">MKRNMIIFATILAALVVVLIVVVNYQNNEKTEGNPYGKSNLDQATIDQLDDPNYQNLIMPEELEEKMEAEEELTVYFYSPICIHCQRTTPIVVPMVDKLGVDLKKMNLLEFPEQGAKYNIQSTPTIVHYENGEEVARIVGEQPVTAFDNFFHEKVLEDSNQEEE</sequence>
<accession>A0A4Z0H5H0</accession>
<dbReference type="STRING" id="192814.GCA_900166575_02369"/>
<proteinExistence type="inferred from homology"/>
<feature type="domain" description="Thioredoxin" evidence="5">
    <location>
        <begin position="61"/>
        <end position="150"/>
    </location>
</feature>
<dbReference type="InterPro" id="IPR013766">
    <property type="entry name" value="Thioredoxin_domain"/>
</dbReference>
<comment type="similarity">
    <text evidence="1">Belongs to the thioredoxin family.</text>
</comment>
<organism evidence="6 7">
    <name type="scientific">Halobacillus salinus</name>
    <dbReference type="NCBI Taxonomy" id="192814"/>
    <lineage>
        <taxon>Bacteria</taxon>
        <taxon>Bacillati</taxon>
        <taxon>Bacillota</taxon>
        <taxon>Bacilli</taxon>
        <taxon>Bacillales</taxon>
        <taxon>Bacillaceae</taxon>
        <taxon>Halobacillus</taxon>
    </lineage>
</organism>
<dbReference type="GO" id="GO:0005829">
    <property type="term" value="C:cytosol"/>
    <property type="evidence" value="ECO:0007669"/>
    <property type="project" value="TreeGrafter"/>
</dbReference>
<dbReference type="AlphaFoldDB" id="A0A4Z0H5H0"/>
<comment type="caution">
    <text evidence="6">The sequence shown here is derived from an EMBL/GenBank/DDBJ whole genome shotgun (WGS) entry which is preliminary data.</text>
</comment>
<dbReference type="SUPFAM" id="SSF52833">
    <property type="entry name" value="Thioredoxin-like"/>
    <property type="match status" value="1"/>
</dbReference>